<feature type="transmembrane region" description="Helical" evidence="6">
    <location>
        <begin position="182"/>
        <end position="199"/>
    </location>
</feature>
<evidence type="ECO:0000256" key="5">
    <source>
        <dbReference type="ARBA" id="ARBA00023136"/>
    </source>
</evidence>
<dbReference type="PANTHER" id="PTHR30086">
    <property type="entry name" value="ARGININE EXPORTER PROTEIN ARGO"/>
    <property type="match status" value="1"/>
</dbReference>
<dbReference type="KEGG" id="haby:HLVA_12720"/>
<dbReference type="Pfam" id="PF01810">
    <property type="entry name" value="LysE"/>
    <property type="match status" value="1"/>
</dbReference>
<dbReference type="Proteomes" id="UP001321582">
    <property type="component" value="Chromosome"/>
</dbReference>
<dbReference type="EMBL" id="AP027059">
    <property type="protein sequence ID" value="BDU50703.1"/>
    <property type="molecule type" value="Genomic_DNA"/>
</dbReference>
<feature type="transmembrane region" description="Helical" evidence="6">
    <location>
        <begin position="12"/>
        <end position="31"/>
    </location>
</feature>
<dbReference type="InterPro" id="IPR001123">
    <property type="entry name" value="LeuE-type"/>
</dbReference>
<evidence type="ECO:0000313" key="7">
    <source>
        <dbReference type="EMBL" id="BDU50703.1"/>
    </source>
</evidence>
<feature type="transmembrane region" description="Helical" evidence="6">
    <location>
        <begin position="37"/>
        <end position="60"/>
    </location>
</feature>
<evidence type="ECO:0000256" key="4">
    <source>
        <dbReference type="ARBA" id="ARBA00022989"/>
    </source>
</evidence>
<keyword evidence="8" id="KW-1185">Reference proteome</keyword>
<dbReference type="PANTHER" id="PTHR30086:SF20">
    <property type="entry name" value="ARGININE EXPORTER PROTEIN ARGO-RELATED"/>
    <property type="match status" value="1"/>
</dbReference>
<accession>A0AAU9D7Z9</accession>
<keyword evidence="3 6" id="KW-0812">Transmembrane</keyword>
<reference evidence="7 8" key="1">
    <citation type="submission" date="2022-11" db="EMBL/GenBank/DDBJ databases">
        <title>Haliovirga abyssi gen. nov., sp. nov., a mesophilic fermentative bacterium isolated from the Iheya North hydrothermal field and the proposal of Haliovirgaceae fam. nov.</title>
        <authorList>
            <person name="Miyazaki U."/>
            <person name="Tame A."/>
            <person name="Miyazaki J."/>
            <person name="Takai K."/>
            <person name="Sawayama S."/>
            <person name="Kitajima M."/>
            <person name="Okamoto A."/>
            <person name="Nakagawa S."/>
        </authorList>
    </citation>
    <scope>NUCLEOTIDE SEQUENCE [LARGE SCALE GENOMIC DNA]</scope>
    <source>
        <strain evidence="7 8">IC12</strain>
    </source>
</reference>
<evidence type="ECO:0000313" key="8">
    <source>
        <dbReference type="Proteomes" id="UP001321582"/>
    </source>
</evidence>
<feature type="transmembrane region" description="Helical" evidence="6">
    <location>
        <begin position="72"/>
        <end position="93"/>
    </location>
</feature>
<dbReference type="AlphaFoldDB" id="A0AAU9D7Z9"/>
<evidence type="ECO:0000256" key="1">
    <source>
        <dbReference type="ARBA" id="ARBA00004651"/>
    </source>
</evidence>
<dbReference type="RefSeq" id="WP_307903562.1">
    <property type="nucleotide sequence ID" value="NZ_AP027059.1"/>
</dbReference>
<dbReference type="GO" id="GO:0015171">
    <property type="term" value="F:amino acid transmembrane transporter activity"/>
    <property type="evidence" value="ECO:0007669"/>
    <property type="project" value="TreeGrafter"/>
</dbReference>
<evidence type="ECO:0000256" key="6">
    <source>
        <dbReference type="SAM" id="Phobius"/>
    </source>
</evidence>
<keyword evidence="2" id="KW-1003">Cell membrane</keyword>
<protein>
    <submittedName>
        <fullName evidence="7">Amino acid transporter</fullName>
    </submittedName>
</protein>
<evidence type="ECO:0000256" key="3">
    <source>
        <dbReference type="ARBA" id="ARBA00022692"/>
    </source>
</evidence>
<evidence type="ECO:0000256" key="2">
    <source>
        <dbReference type="ARBA" id="ARBA00022475"/>
    </source>
</evidence>
<keyword evidence="5 6" id="KW-0472">Membrane</keyword>
<keyword evidence="4 6" id="KW-1133">Transmembrane helix</keyword>
<sequence length="205" mass="22541">MQKIFFKGLTTGLLLQMAIGPVFVFIAKISLQNGATTALSAVIAVTIVDYIYIILAIMGVGKILEEEKTKRIVGFISSVILIIFGLLMIVKGISFMPKNIQVEIINSGLKQSFILAFILTISNPLTIVFWTSIFTAKMIEYSMGKKELIVFGIASGLATFLFLGLCVIILSFMKTMIPEKVIQILNILVGLLLIVYGIIRSIKTK</sequence>
<organism evidence="7 8">
    <name type="scientific">Haliovirga abyssi</name>
    <dbReference type="NCBI Taxonomy" id="2996794"/>
    <lineage>
        <taxon>Bacteria</taxon>
        <taxon>Fusobacteriati</taxon>
        <taxon>Fusobacteriota</taxon>
        <taxon>Fusobacteriia</taxon>
        <taxon>Fusobacteriales</taxon>
        <taxon>Haliovirgaceae</taxon>
        <taxon>Haliovirga</taxon>
    </lineage>
</organism>
<feature type="transmembrane region" description="Helical" evidence="6">
    <location>
        <begin position="113"/>
        <end position="136"/>
    </location>
</feature>
<proteinExistence type="predicted"/>
<name>A0AAU9D7Z9_9FUSO</name>
<dbReference type="GO" id="GO:0005886">
    <property type="term" value="C:plasma membrane"/>
    <property type="evidence" value="ECO:0007669"/>
    <property type="project" value="UniProtKB-SubCell"/>
</dbReference>
<gene>
    <name evidence="7" type="ORF">HLVA_12720</name>
</gene>
<feature type="transmembrane region" description="Helical" evidence="6">
    <location>
        <begin position="148"/>
        <end position="170"/>
    </location>
</feature>
<comment type="subcellular location">
    <subcellularLocation>
        <location evidence="1">Cell membrane</location>
        <topology evidence="1">Multi-pass membrane protein</topology>
    </subcellularLocation>
</comment>